<evidence type="ECO:0000256" key="2">
    <source>
        <dbReference type="ARBA" id="ARBA00023052"/>
    </source>
</evidence>
<dbReference type="CDD" id="cd07035">
    <property type="entry name" value="TPP_PYR_POX_like"/>
    <property type="match status" value="1"/>
</dbReference>
<dbReference type="GO" id="GO:0030976">
    <property type="term" value="F:thiamine pyrophosphate binding"/>
    <property type="evidence" value="ECO:0007669"/>
    <property type="project" value="InterPro"/>
</dbReference>
<dbReference type="SUPFAM" id="SSF52518">
    <property type="entry name" value="Thiamin diphosphate-binding fold (THDP-binding)"/>
    <property type="match status" value="2"/>
</dbReference>
<organism evidence="7 8">
    <name type="scientific">Uabimicrobium amorphum</name>
    <dbReference type="NCBI Taxonomy" id="2596890"/>
    <lineage>
        <taxon>Bacteria</taxon>
        <taxon>Pseudomonadati</taxon>
        <taxon>Planctomycetota</taxon>
        <taxon>Candidatus Uabimicrobiia</taxon>
        <taxon>Candidatus Uabimicrobiales</taxon>
        <taxon>Candidatus Uabimicrobiaceae</taxon>
        <taxon>Candidatus Uabimicrobium</taxon>
    </lineage>
</organism>
<dbReference type="AlphaFoldDB" id="A0A5S9IJM5"/>
<evidence type="ECO:0000256" key="3">
    <source>
        <dbReference type="RuleBase" id="RU362132"/>
    </source>
</evidence>
<dbReference type="InterPro" id="IPR000399">
    <property type="entry name" value="TPP-bd_CS"/>
</dbReference>
<dbReference type="InterPro" id="IPR045229">
    <property type="entry name" value="TPP_enz"/>
</dbReference>
<dbReference type="GO" id="GO:0009099">
    <property type="term" value="P:L-valine biosynthetic process"/>
    <property type="evidence" value="ECO:0007669"/>
    <property type="project" value="TreeGrafter"/>
</dbReference>
<evidence type="ECO:0000313" key="7">
    <source>
        <dbReference type="EMBL" id="BBM82260.1"/>
    </source>
</evidence>
<dbReference type="NCBIfam" id="NF006187">
    <property type="entry name" value="PRK08322.1"/>
    <property type="match status" value="1"/>
</dbReference>
<name>A0A5S9IJM5_UABAM</name>
<dbReference type="Pfam" id="PF02775">
    <property type="entry name" value="TPP_enzyme_C"/>
    <property type="match status" value="1"/>
</dbReference>
<sequence>MKASDLFVKCLQEEGVEYIFGLPGEENADFMISLKKSPIKFILCRHEQAAAFMADVYGRLTGRPGVCLGTLGPGATNLITGVADANMDRAPLICLTGQADLKRIHKESHQAMDVVQMFRPVTKWNTTVTHPDTIPEIVRKAFKIATREKMGACHIELPEDVAALETNASPIKPVKTRRPSPEYKALDQAIKLIETASHPVILAGNGCVRTRVSQQLQLFAKYTGIGVINTFMAKGAIPRKDEHCLFTMGLQSRDHISIEMEKADVVIAVGFDMVEYHPSLWNRGNKKQIINIDFESAEIDENYHVTVDIHSDVAGALWSLNEHFKNRPALRKTEDYAEVRQAMIEDFAEHKDDDAEGVIKPQKVLWDAREVMGENDILLSDVGAHKMWIARYFQCDLPNTCLISNGFCSMGFALPGAIAAKIVYPNSNVLAICGDAGVLMNFQDLETAARINANVVIMVWEDREYGLIKWKQMNHFGEHSKLEFNNPDFVKLAESFGCWGKKVTHSNQVKSVLEEAFSVNKPAIITLDIDYRENLKLTEKLGKIQGVL</sequence>
<keyword evidence="2 3" id="KW-0786">Thiamine pyrophosphate</keyword>
<dbReference type="GO" id="GO:0000287">
    <property type="term" value="F:magnesium ion binding"/>
    <property type="evidence" value="ECO:0007669"/>
    <property type="project" value="InterPro"/>
</dbReference>
<feature type="domain" description="Thiamine pyrophosphate enzyme TPP-binding" evidence="5">
    <location>
        <begin position="381"/>
        <end position="525"/>
    </location>
</feature>
<dbReference type="GO" id="GO:0050660">
    <property type="term" value="F:flavin adenine dinucleotide binding"/>
    <property type="evidence" value="ECO:0007669"/>
    <property type="project" value="TreeGrafter"/>
</dbReference>
<comment type="similarity">
    <text evidence="1 3">Belongs to the TPP enzyme family.</text>
</comment>
<feature type="domain" description="Thiamine pyrophosphate enzyme N-terminal TPP-binding" evidence="6">
    <location>
        <begin position="1"/>
        <end position="117"/>
    </location>
</feature>
<dbReference type="SUPFAM" id="SSF52467">
    <property type="entry name" value="DHS-like NAD/FAD-binding domain"/>
    <property type="match status" value="1"/>
</dbReference>
<dbReference type="InterPro" id="IPR012000">
    <property type="entry name" value="Thiamin_PyroP_enz_cen_dom"/>
</dbReference>
<evidence type="ECO:0000259" key="6">
    <source>
        <dbReference type="Pfam" id="PF02776"/>
    </source>
</evidence>
<dbReference type="GO" id="GO:0009097">
    <property type="term" value="P:isoleucine biosynthetic process"/>
    <property type="evidence" value="ECO:0007669"/>
    <property type="project" value="TreeGrafter"/>
</dbReference>
<evidence type="ECO:0000259" key="5">
    <source>
        <dbReference type="Pfam" id="PF02775"/>
    </source>
</evidence>
<evidence type="ECO:0000313" key="8">
    <source>
        <dbReference type="Proteomes" id="UP000326354"/>
    </source>
</evidence>
<dbReference type="InterPro" id="IPR012001">
    <property type="entry name" value="Thiamin_PyroP_enz_TPP-bd_dom"/>
</dbReference>
<dbReference type="Gene3D" id="3.40.50.1220">
    <property type="entry name" value="TPP-binding domain"/>
    <property type="match status" value="1"/>
</dbReference>
<feature type="domain" description="Thiamine pyrophosphate enzyme central" evidence="4">
    <location>
        <begin position="186"/>
        <end position="319"/>
    </location>
</feature>
<evidence type="ECO:0000256" key="1">
    <source>
        <dbReference type="ARBA" id="ARBA00007812"/>
    </source>
</evidence>
<proteinExistence type="inferred from homology"/>
<dbReference type="PANTHER" id="PTHR18968:SF129">
    <property type="entry name" value="ACETOLACTATE SYNTHASE"/>
    <property type="match status" value="1"/>
</dbReference>
<dbReference type="EMBL" id="AP019860">
    <property type="protein sequence ID" value="BBM82260.1"/>
    <property type="molecule type" value="Genomic_DNA"/>
</dbReference>
<dbReference type="FunFam" id="3.40.50.970:FF:000007">
    <property type="entry name" value="Acetolactate synthase"/>
    <property type="match status" value="1"/>
</dbReference>
<dbReference type="Pfam" id="PF00205">
    <property type="entry name" value="TPP_enzyme_M"/>
    <property type="match status" value="1"/>
</dbReference>
<keyword evidence="8" id="KW-1185">Reference proteome</keyword>
<dbReference type="PANTHER" id="PTHR18968">
    <property type="entry name" value="THIAMINE PYROPHOSPHATE ENZYMES"/>
    <property type="match status" value="1"/>
</dbReference>
<dbReference type="GO" id="GO:0005948">
    <property type="term" value="C:acetolactate synthase complex"/>
    <property type="evidence" value="ECO:0007669"/>
    <property type="project" value="TreeGrafter"/>
</dbReference>
<dbReference type="Pfam" id="PF02776">
    <property type="entry name" value="TPP_enzyme_N"/>
    <property type="match status" value="1"/>
</dbReference>
<dbReference type="PROSITE" id="PS00187">
    <property type="entry name" value="TPP_ENZYMES"/>
    <property type="match status" value="1"/>
</dbReference>
<dbReference type="Gene3D" id="3.40.50.970">
    <property type="match status" value="2"/>
</dbReference>
<dbReference type="GO" id="GO:0003984">
    <property type="term" value="F:acetolactate synthase activity"/>
    <property type="evidence" value="ECO:0007669"/>
    <property type="project" value="TreeGrafter"/>
</dbReference>
<protein>
    <submittedName>
        <fullName evidence="7">Acetolactate synthase</fullName>
    </submittedName>
</protein>
<dbReference type="InterPro" id="IPR011766">
    <property type="entry name" value="TPP_enzyme_TPP-bd"/>
</dbReference>
<accession>A0A5S9IJM5</accession>
<dbReference type="InterPro" id="IPR029061">
    <property type="entry name" value="THDP-binding"/>
</dbReference>
<gene>
    <name evidence="7" type="ORF">UABAM_00603</name>
</gene>
<reference evidence="7 8" key="1">
    <citation type="submission" date="2019-08" db="EMBL/GenBank/DDBJ databases">
        <title>Complete genome sequence of Candidatus Uab amorphum.</title>
        <authorList>
            <person name="Shiratori T."/>
            <person name="Suzuki S."/>
            <person name="Kakizawa Y."/>
            <person name="Ishida K."/>
        </authorList>
    </citation>
    <scope>NUCLEOTIDE SEQUENCE [LARGE SCALE GENOMIC DNA]</scope>
    <source>
        <strain evidence="7 8">SRT547</strain>
    </source>
</reference>
<dbReference type="OrthoDB" id="4494979at2"/>
<dbReference type="RefSeq" id="WP_151966511.1">
    <property type="nucleotide sequence ID" value="NZ_AP019860.1"/>
</dbReference>
<evidence type="ECO:0000259" key="4">
    <source>
        <dbReference type="Pfam" id="PF00205"/>
    </source>
</evidence>
<dbReference type="KEGG" id="uam:UABAM_00603"/>
<dbReference type="InterPro" id="IPR029035">
    <property type="entry name" value="DHS-like_NAD/FAD-binding_dom"/>
</dbReference>
<dbReference type="Proteomes" id="UP000326354">
    <property type="component" value="Chromosome"/>
</dbReference>